<name>A0ABX8C4W9_9ACTN</name>
<evidence type="ECO:0000313" key="3">
    <source>
        <dbReference type="Proteomes" id="UP000678016"/>
    </source>
</evidence>
<evidence type="ECO:0000313" key="2">
    <source>
        <dbReference type="EMBL" id="QUX29358.1"/>
    </source>
</evidence>
<protein>
    <recommendedName>
        <fullName evidence="4">DUF4328 domain-containing protein</fullName>
    </recommendedName>
</protein>
<proteinExistence type="predicted"/>
<organism evidence="2 3">
    <name type="scientific">Nocardiopsis akebiae</name>
    <dbReference type="NCBI Taxonomy" id="2831968"/>
    <lineage>
        <taxon>Bacteria</taxon>
        <taxon>Bacillati</taxon>
        <taxon>Actinomycetota</taxon>
        <taxon>Actinomycetes</taxon>
        <taxon>Streptosporangiales</taxon>
        <taxon>Nocardiopsidaceae</taxon>
        <taxon>Nocardiopsis</taxon>
    </lineage>
</organism>
<feature type="transmembrane region" description="Helical" evidence="1">
    <location>
        <begin position="181"/>
        <end position="200"/>
    </location>
</feature>
<dbReference type="EMBL" id="CP074132">
    <property type="protein sequence ID" value="QUX29358.1"/>
    <property type="molecule type" value="Genomic_DNA"/>
</dbReference>
<sequence length="224" mass="23928">MHQPPNVRVPNAGEGYARSYDRWVTALAVLFGVFFGNQAVNAGAMMLFDVSEDVSGVFREWGEFAAVLSVAAATVGLAVLPLSLSIPLLSLRGPVRPGRLPPWTTPAQARTARALLNDGVLSNDPWTDQVARAWADTILWNAGHLSSPALRLIPVASCVLMLAMGAAAFASGARAGDLNQMALQANCLAFFGAALLLVPFQTRRVGRARRFRALHETAHGKVSR</sequence>
<dbReference type="RefSeq" id="WP_212642223.1">
    <property type="nucleotide sequence ID" value="NZ_CP074132.1"/>
</dbReference>
<keyword evidence="3" id="KW-1185">Reference proteome</keyword>
<feature type="transmembrane region" description="Helical" evidence="1">
    <location>
        <begin position="64"/>
        <end position="89"/>
    </location>
</feature>
<evidence type="ECO:0008006" key="4">
    <source>
        <dbReference type="Google" id="ProtNLM"/>
    </source>
</evidence>
<reference evidence="3" key="1">
    <citation type="submission" date="2021-05" db="EMBL/GenBank/DDBJ databases">
        <title>Direct Submission.</title>
        <authorList>
            <person name="Li K."/>
            <person name="Gao J."/>
        </authorList>
    </citation>
    <scope>NUCLEOTIDE SEQUENCE [LARGE SCALE GENOMIC DNA]</scope>
    <source>
        <strain evidence="3">HDS12</strain>
    </source>
</reference>
<keyword evidence="1" id="KW-0472">Membrane</keyword>
<keyword evidence="1" id="KW-0812">Transmembrane</keyword>
<evidence type="ECO:0000256" key="1">
    <source>
        <dbReference type="SAM" id="Phobius"/>
    </source>
</evidence>
<feature type="transmembrane region" description="Helical" evidence="1">
    <location>
        <begin position="149"/>
        <end position="169"/>
    </location>
</feature>
<dbReference type="Proteomes" id="UP000678016">
    <property type="component" value="Chromosome"/>
</dbReference>
<gene>
    <name evidence="2" type="ORF">KGD83_01800</name>
</gene>
<keyword evidence="1" id="KW-1133">Transmembrane helix</keyword>
<feature type="transmembrane region" description="Helical" evidence="1">
    <location>
        <begin position="23"/>
        <end position="44"/>
    </location>
</feature>
<accession>A0ABX8C4W9</accession>